<feature type="transmembrane region" description="Helical" evidence="11">
    <location>
        <begin position="50"/>
        <end position="70"/>
    </location>
</feature>
<keyword evidence="6" id="KW-0997">Cell inner membrane</keyword>
<organism evidence="13 14">
    <name type="scientific">Mucilaginibacter mali</name>
    <dbReference type="NCBI Taxonomy" id="2740462"/>
    <lineage>
        <taxon>Bacteria</taxon>
        <taxon>Pseudomonadati</taxon>
        <taxon>Bacteroidota</taxon>
        <taxon>Sphingobacteriia</taxon>
        <taxon>Sphingobacteriales</taxon>
        <taxon>Sphingobacteriaceae</taxon>
        <taxon>Mucilaginibacter</taxon>
    </lineage>
</organism>
<evidence type="ECO:0000256" key="8">
    <source>
        <dbReference type="ARBA" id="ARBA00022692"/>
    </source>
</evidence>
<dbReference type="GO" id="GO:0055056">
    <property type="term" value="F:D-glucose transmembrane transporter activity"/>
    <property type="evidence" value="ECO:0007669"/>
    <property type="project" value="InterPro"/>
</dbReference>
<dbReference type="Proteomes" id="UP000505355">
    <property type="component" value="Chromosome"/>
</dbReference>
<dbReference type="SUPFAM" id="SSF103473">
    <property type="entry name" value="MFS general substrate transporter"/>
    <property type="match status" value="1"/>
</dbReference>
<dbReference type="RefSeq" id="WP_173415950.1">
    <property type="nucleotide sequence ID" value="NZ_CP054139.1"/>
</dbReference>
<keyword evidence="4" id="KW-0813">Transport</keyword>
<feature type="domain" description="Major facilitator superfamily (MFS) profile" evidence="12">
    <location>
        <begin position="12"/>
        <end position="443"/>
    </location>
</feature>
<feature type="transmembrane region" description="Helical" evidence="11">
    <location>
        <begin position="387"/>
        <end position="407"/>
    </location>
</feature>
<keyword evidence="14" id="KW-1185">Reference proteome</keyword>
<keyword evidence="10 11" id="KW-0472">Membrane</keyword>
<keyword evidence="7" id="KW-0762">Sugar transport</keyword>
<dbReference type="GO" id="GO:0005886">
    <property type="term" value="C:plasma membrane"/>
    <property type="evidence" value="ECO:0007669"/>
    <property type="project" value="UniProtKB-SubCell"/>
</dbReference>
<proteinExistence type="inferred from homology"/>
<feature type="transmembrane region" description="Helical" evidence="11">
    <location>
        <begin position="238"/>
        <end position="263"/>
    </location>
</feature>
<comment type="subcellular location">
    <subcellularLocation>
        <location evidence="2">Cell inner membrane</location>
        <topology evidence="2">Multi-pass membrane protein</topology>
    </subcellularLocation>
</comment>
<accession>A0A7D4QB19</accession>
<dbReference type="GO" id="GO:1904659">
    <property type="term" value="P:D-glucose transmembrane transport"/>
    <property type="evidence" value="ECO:0007669"/>
    <property type="project" value="InterPro"/>
</dbReference>
<feature type="transmembrane region" description="Helical" evidence="11">
    <location>
        <begin position="351"/>
        <end position="375"/>
    </location>
</feature>
<protein>
    <submittedName>
        <fullName evidence="13">L-fucose:H+ symporter permease</fullName>
    </submittedName>
</protein>
<dbReference type="Pfam" id="PF07690">
    <property type="entry name" value="MFS_1"/>
    <property type="match status" value="1"/>
</dbReference>
<dbReference type="InterPro" id="IPR020846">
    <property type="entry name" value="MFS_dom"/>
</dbReference>
<feature type="transmembrane region" description="Helical" evidence="11">
    <location>
        <begin position="328"/>
        <end position="345"/>
    </location>
</feature>
<dbReference type="PROSITE" id="PS50850">
    <property type="entry name" value="MFS"/>
    <property type="match status" value="1"/>
</dbReference>
<dbReference type="InterPro" id="IPR005275">
    <property type="entry name" value="Lfuc_symporter_FucP"/>
</dbReference>
<dbReference type="EMBL" id="CP054139">
    <property type="protein sequence ID" value="QKJ31285.1"/>
    <property type="molecule type" value="Genomic_DNA"/>
</dbReference>
<dbReference type="InterPro" id="IPR036259">
    <property type="entry name" value="MFS_trans_sf"/>
</dbReference>
<feature type="transmembrane region" description="Helical" evidence="11">
    <location>
        <begin position="193"/>
        <end position="211"/>
    </location>
</feature>
<evidence type="ECO:0000256" key="5">
    <source>
        <dbReference type="ARBA" id="ARBA00022475"/>
    </source>
</evidence>
<dbReference type="CDD" id="cd17394">
    <property type="entry name" value="MFS_FucP_like"/>
    <property type="match status" value="1"/>
</dbReference>
<evidence type="ECO:0000313" key="13">
    <source>
        <dbReference type="EMBL" id="QKJ31285.1"/>
    </source>
</evidence>
<feature type="transmembrane region" description="Helical" evidence="11">
    <location>
        <begin position="297"/>
        <end position="316"/>
    </location>
</feature>
<keyword evidence="5" id="KW-1003">Cell membrane</keyword>
<dbReference type="NCBIfam" id="TIGR00885">
    <property type="entry name" value="fucP"/>
    <property type="match status" value="1"/>
</dbReference>
<gene>
    <name evidence="13" type="primary">fucP</name>
    <name evidence="13" type="ORF">HQ865_16470</name>
</gene>
<keyword evidence="9 11" id="KW-1133">Transmembrane helix</keyword>
<dbReference type="InterPro" id="IPR005964">
    <property type="entry name" value="Glc/Gal_transptr_bac"/>
</dbReference>
<evidence type="ECO:0000256" key="2">
    <source>
        <dbReference type="ARBA" id="ARBA00004429"/>
    </source>
</evidence>
<reference evidence="13 14" key="1">
    <citation type="submission" date="2020-05" db="EMBL/GenBank/DDBJ databases">
        <title>Mucilaginibacter mali sp. nov.</title>
        <authorList>
            <person name="Kim H.S."/>
            <person name="Lee K.C."/>
            <person name="Suh M.K."/>
            <person name="Kim J.-S."/>
            <person name="Han K.-I."/>
            <person name="Eom M.K."/>
            <person name="Shin Y.K."/>
            <person name="Lee J.-S."/>
        </authorList>
    </citation>
    <scope>NUCLEOTIDE SEQUENCE [LARGE SCALE GENOMIC DNA]</scope>
    <source>
        <strain evidence="13 14">G2-14</strain>
    </source>
</reference>
<dbReference type="GO" id="GO:0005354">
    <property type="term" value="F:galactose transmembrane transporter activity"/>
    <property type="evidence" value="ECO:0007669"/>
    <property type="project" value="InterPro"/>
</dbReference>
<sequence length="450" mass="49283">MASLTNKSYRFAFILITSLFFLWGFAHNLDPILIPHLKRSFTLTTLQASLVDSAVFVAYFVMALPAGAIMRNYGYKSGIITGLLLFALGSFLFIPAANTQQYIFFLGALFIIACGLTILETAANPYASLLGDPETATQRLNFSQSFNGFAAFMAPIVGANLILTRGATDEQLSHMTEAVRKATLASEASTVKMPYMILAIILLLIAAAFYFTKLPEIKDDNQEASSKSLFHAFKHKHLSWGVAAQFFYVGAQVCVFSFFILFASKTIPAGTPKDLLVTIMEKIFVFFHVVSESSATTYYSYYLSAAGLMFMVGRFVGTFIMKYLKPNTLLAIYAAINVLLCIVAMNSHGTTPVYCVIAIAFFMSIMFPTIFSLGIHNLGGDTEYGSSLIVMSIVGGAILPPVFGYITDKTDNIQYGYIVPLVCFAVVMLFGLIGYKTTQKEVANTPDPIL</sequence>
<evidence type="ECO:0000256" key="1">
    <source>
        <dbReference type="ARBA" id="ARBA00003321"/>
    </source>
</evidence>
<dbReference type="Gene3D" id="1.20.1250.20">
    <property type="entry name" value="MFS general substrate transporter like domains"/>
    <property type="match status" value="2"/>
</dbReference>
<evidence type="ECO:0000256" key="3">
    <source>
        <dbReference type="ARBA" id="ARBA00009120"/>
    </source>
</evidence>
<dbReference type="InterPro" id="IPR011701">
    <property type="entry name" value="MFS"/>
</dbReference>
<evidence type="ECO:0000256" key="4">
    <source>
        <dbReference type="ARBA" id="ARBA00022448"/>
    </source>
</evidence>
<dbReference type="KEGG" id="mmab:HQ865_16470"/>
<feature type="transmembrane region" description="Helical" evidence="11">
    <location>
        <begin position="413"/>
        <end position="435"/>
    </location>
</feature>
<dbReference type="AlphaFoldDB" id="A0A7D4QB19"/>
<feature type="transmembrane region" description="Helical" evidence="11">
    <location>
        <begin position="77"/>
        <end position="96"/>
    </location>
</feature>
<evidence type="ECO:0000313" key="14">
    <source>
        <dbReference type="Proteomes" id="UP000505355"/>
    </source>
</evidence>
<dbReference type="PANTHER" id="PTHR43702:SF3">
    <property type="entry name" value="PROTEIN TSGA"/>
    <property type="match status" value="1"/>
</dbReference>
<comment type="similarity">
    <text evidence="3">Belongs to the major facilitator superfamily. FHS transporter (TC 2.A.1.7) family.</text>
</comment>
<feature type="transmembrane region" description="Helical" evidence="11">
    <location>
        <begin position="102"/>
        <end position="119"/>
    </location>
</feature>
<dbReference type="NCBIfam" id="TIGR01272">
    <property type="entry name" value="gluP"/>
    <property type="match status" value="1"/>
</dbReference>
<dbReference type="GO" id="GO:0015535">
    <property type="term" value="F:fucose:proton symporter activity"/>
    <property type="evidence" value="ECO:0007669"/>
    <property type="project" value="InterPro"/>
</dbReference>
<name>A0A7D4QB19_9SPHI</name>
<evidence type="ECO:0000256" key="11">
    <source>
        <dbReference type="SAM" id="Phobius"/>
    </source>
</evidence>
<evidence type="ECO:0000256" key="7">
    <source>
        <dbReference type="ARBA" id="ARBA00022597"/>
    </source>
</evidence>
<evidence type="ECO:0000256" key="10">
    <source>
        <dbReference type="ARBA" id="ARBA00023136"/>
    </source>
</evidence>
<evidence type="ECO:0000256" key="9">
    <source>
        <dbReference type="ARBA" id="ARBA00022989"/>
    </source>
</evidence>
<evidence type="ECO:0000256" key="6">
    <source>
        <dbReference type="ARBA" id="ARBA00022519"/>
    </source>
</evidence>
<comment type="function">
    <text evidence="1">Intake of glucose and galactose.</text>
</comment>
<dbReference type="InterPro" id="IPR050375">
    <property type="entry name" value="MFS_TsgA-like"/>
</dbReference>
<keyword evidence="8 11" id="KW-0812">Transmembrane</keyword>
<dbReference type="PANTHER" id="PTHR43702">
    <property type="entry name" value="L-FUCOSE-PROTON SYMPORTER"/>
    <property type="match status" value="1"/>
</dbReference>
<evidence type="ECO:0000259" key="12">
    <source>
        <dbReference type="PROSITE" id="PS50850"/>
    </source>
</evidence>